<dbReference type="SUPFAM" id="SSF51735">
    <property type="entry name" value="NAD(P)-binding Rossmann-fold domains"/>
    <property type="match status" value="1"/>
</dbReference>
<dbReference type="OrthoDB" id="300709at2759"/>
<dbReference type="PANTHER" id="PTHR42748:SF14">
    <property type="entry name" value="SNOAL-LIKE DOMAIN-CONTAINING PROTEIN"/>
    <property type="match status" value="1"/>
</dbReference>
<reference evidence="4" key="1">
    <citation type="journal article" date="2021" name="Nat. Commun.">
        <title>Genetic determinants of endophytism in the Arabidopsis root mycobiome.</title>
        <authorList>
            <person name="Mesny F."/>
            <person name="Miyauchi S."/>
            <person name="Thiergart T."/>
            <person name="Pickel B."/>
            <person name="Atanasova L."/>
            <person name="Karlsson M."/>
            <person name="Huettel B."/>
            <person name="Barry K.W."/>
            <person name="Haridas S."/>
            <person name="Chen C."/>
            <person name="Bauer D."/>
            <person name="Andreopoulos W."/>
            <person name="Pangilinan J."/>
            <person name="LaButti K."/>
            <person name="Riley R."/>
            <person name="Lipzen A."/>
            <person name="Clum A."/>
            <person name="Drula E."/>
            <person name="Henrissat B."/>
            <person name="Kohler A."/>
            <person name="Grigoriev I.V."/>
            <person name="Martin F.M."/>
            <person name="Hacquard S."/>
        </authorList>
    </citation>
    <scope>NUCLEOTIDE SEQUENCE</scope>
    <source>
        <strain evidence="4">MPI-SDFR-AT-0068</strain>
    </source>
</reference>
<dbReference type="InterPro" id="IPR008030">
    <property type="entry name" value="NmrA-like"/>
</dbReference>
<dbReference type="AlphaFoldDB" id="A0A8K0S873"/>
<organism evidence="4 5">
    <name type="scientific">Fusarium tricinctum</name>
    <dbReference type="NCBI Taxonomy" id="61284"/>
    <lineage>
        <taxon>Eukaryota</taxon>
        <taxon>Fungi</taxon>
        <taxon>Dikarya</taxon>
        <taxon>Ascomycota</taxon>
        <taxon>Pezizomycotina</taxon>
        <taxon>Sordariomycetes</taxon>
        <taxon>Hypocreomycetidae</taxon>
        <taxon>Hypocreales</taxon>
        <taxon>Nectriaceae</taxon>
        <taxon>Fusarium</taxon>
        <taxon>Fusarium tricinctum species complex</taxon>
    </lineage>
</organism>
<evidence type="ECO:0000256" key="1">
    <source>
        <dbReference type="ARBA" id="ARBA00006328"/>
    </source>
</evidence>
<dbReference type="EMBL" id="JAGPXF010000001">
    <property type="protein sequence ID" value="KAH7261587.1"/>
    <property type="molecule type" value="Genomic_DNA"/>
</dbReference>
<feature type="domain" description="NmrA-like" evidence="3">
    <location>
        <begin position="10"/>
        <end position="255"/>
    </location>
</feature>
<accession>A0A8K0S873</accession>
<dbReference type="GO" id="GO:0005634">
    <property type="term" value="C:nucleus"/>
    <property type="evidence" value="ECO:0007669"/>
    <property type="project" value="TreeGrafter"/>
</dbReference>
<gene>
    <name evidence="4" type="ORF">BKA59DRAFT_504640</name>
</gene>
<dbReference type="Proteomes" id="UP000813427">
    <property type="component" value="Unassembled WGS sequence"/>
</dbReference>
<evidence type="ECO:0000313" key="4">
    <source>
        <dbReference type="EMBL" id="KAH7261587.1"/>
    </source>
</evidence>
<comment type="caution">
    <text evidence="4">The sequence shown here is derived from an EMBL/GenBank/DDBJ whole genome shotgun (WGS) entry which is preliminary data.</text>
</comment>
<protein>
    <recommendedName>
        <fullName evidence="3">NmrA-like domain-containing protein</fullName>
    </recommendedName>
</protein>
<dbReference type="Gene3D" id="3.90.25.10">
    <property type="entry name" value="UDP-galactose 4-epimerase, domain 1"/>
    <property type="match status" value="1"/>
</dbReference>
<dbReference type="Pfam" id="PF05368">
    <property type="entry name" value="NmrA"/>
    <property type="match status" value="1"/>
</dbReference>
<sequence>MSSKTADTPLVFVVGGTGAQGIPVIEALVKDGGYKVRFLTRDPDSTRAKRLTLLNNVEPVVGTFASEDDLRKGFRGAQYAFINIDGFNSGEKTEMFWAMRAYELALEEGIKFFVYGNLDFVYKKSGYDPRFRTGHYDGKGRVAEWILHQNKSPISAARMGVAIFTTGPYIAMSIASGTPMSPTVEDGVVTWRVPLGDGAVCHVDLDDCGYYVRWLFDHQDRANGMDLEVGIDLIDYKSLAKAFEIVTGHPARYIDTDLDTYWTSGPLGDGTTSSGYNSDLDDPAAMTLRQNFTGFWNMWKGSGGNKGVIQRDLKLLDEIFPARTNSAEEWFRKEEAKGIAQGLGSLWERVNNLKPVLKIAEDGRRGKL</sequence>
<dbReference type="Gene3D" id="3.40.50.720">
    <property type="entry name" value="NAD(P)-binding Rossmann-like Domain"/>
    <property type="match status" value="1"/>
</dbReference>
<comment type="similarity">
    <text evidence="1">Belongs to the NmrA-type oxidoreductase family.</text>
</comment>
<proteinExistence type="inferred from homology"/>
<dbReference type="InterPro" id="IPR036291">
    <property type="entry name" value="NAD(P)-bd_dom_sf"/>
</dbReference>
<dbReference type="PANTHER" id="PTHR42748">
    <property type="entry name" value="NITROGEN METABOLITE REPRESSION PROTEIN NMRA FAMILY MEMBER"/>
    <property type="match status" value="1"/>
</dbReference>
<evidence type="ECO:0000256" key="2">
    <source>
        <dbReference type="ARBA" id="ARBA00022857"/>
    </source>
</evidence>
<dbReference type="InterPro" id="IPR051164">
    <property type="entry name" value="NmrA-like_oxidored"/>
</dbReference>
<evidence type="ECO:0000259" key="3">
    <source>
        <dbReference type="Pfam" id="PF05368"/>
    </source>
</evidence>
<keyword evidence="2" id="KW-0521">NADP</keyword>
<keyword evidence="5" id="KW-1185">Reference proteome</keyword>
<evidence type="ECO:0000313" key="5">
    <source>
        <dbReference type="Proteomes" id="UP000813427"/>
    </source>
</evidence>
<name>A0A8K0S873_9HYPO</name>